<dbReference type="InterPro" id="IPR018359">
    <property type="entry name" value="Bromodomain_CS"/>
</dbReference>
<dbReference type="PROSITE" id="PS50082">
    <property type="entry name" value="WD_REPEATS_2"/>
    <property type="match status" value="6"/>
</dbReference>
<dbReference type="SUPFAM" id="SSF47370">
    <property type="entry name" value="Bromodomain"/>
    <property type="match status" value="2"/>
</dbReference>
<feature type="compositionally biased region" description="Polar residues" evidence="6">
    <location>
        <begin position="1287"/>
        <end position="1299"/>
    </location>
</feature>
<dbReference type="PROSITE" id="PS50294">
    <property type="entry name" value="WD_REPEATS_REGION"/>
    <property type="match status" value="5"/>
</dbReference>
<keyword evidence="1 5" id="KW-0853">WD repeat</keyword>
<dbReference type="SUPFAM" id="SSF50978">
    <property type="entry name" value="WD40 repeat-like"/>
    <property type="match status" value="1"/>
</dbReference>
<dbReference type="InterPro" id="IPR001680">
    <property type="entry name" value="WD40_rpt"/>
</dbReference>
<dbReference type="GO" id="GO:0005634">
    <property type="term" value="C:nucleus"/>
    <property type="evidence" value="ECO:0007669"/>
    <property type="project" value="TreeGrafter"/>
</dbReference>
<dbReference type="Pfam" id="PF00439">
    <property type="entry name" value="Bromodomain"/>
    <property type="match status" value="2"/>
</dbReference>
<dbReference type="InterPro" id="IPR019775">
    <property type="entry name" value="WD40_repeat_CS"/>
</dbReference>
<dbReference type="PRINTS" id="PR00503">
    <property type="entry name" value="BROMODOMAIN"/>
</dbReference>
<dbReference type="FunFam" id="2.30.30.1040:FF:000003">
    <property type="entry name" value="Bromodomain and WD repeat domain containing 1"/>
    <property type="match status" value="1"/>
</dbReference>
<evidence type="ECO:0000256" key="6">
    <source>
        <dbReference type="SAM" id="MobiDB-lite"/>
    </source>
</evidence>
<dbReference type="Proteomes" id="UP000694521">
    <property type="component" value="Unplaced"/>
</dbReference>
<evidence type="ECO:0000256" key="3">
    <source>
        <dbReference type="ARBA" id="ARBA00023117"/>
    </source>
</evidence>
<feature type="repeat" description="WD" evidence="5">
    <location>
        <begin position="219"/>
        <end position="260"/>
    </location>
</feature>
<feature type="region of interest" description="Disordered" evidence="6">
    <location>
        <begin position="661"/>
        <end position="684"/>
    </location>
</feature>
<proteinExistence type="predicted"/>
<dbReference type="FunFam" id="2.130.10.10:FF:000023">
    <property type="entry name" value="Bromodomain and WD repeat domain containing 1"/>
    <property type="match status" value="1"/>
</dbReference>
<dbReference type="Gene3D" id="2.30.30.1040">
    <property type="match status" value="1"/>
</dbReference>
<evidence type="ECO:0000256" key="4">
    <source>
        <dbReference type="PROSITE-ProRule" id="PRU00035"/>
    </source>
</evidence>
<keyword evidence="2" id="KW-0677">Repeat</keyword>
<feature type="repeat" description="WD" evidence="5">
    <location>
        <begin position="459"/>
        <end position="501"/>
    </location>
</feature>
<dbReference type="PROSITE" id="PS00633">
    <property type="entry name" value="BROMODOMAIN_1"/>
    <property type="match status" value="1"/>
</dbReference>
<dbReference type="SMART" id="SM00297">
    <property type="entry name" value="BROMO"/>
    <property type="match status" value="1"/>
</dbReference>
<evidence type="ECO:0000259" key="7">
    <source>
        <dbReference type="PROSITE" id="PS50014"/>
    </source>
</evidence>
<dbReference type="FunFam" id="1.20.920.10:FF:000017">
    <property type="entry name" value="Bromodomain and WD repeat domain containing 1"/>
    <property type="match status" value="1"/>
</dbReference>
<organism evidence="8 9">
    <name type="scientific">Anser cygnoides</name>
    <name type="common">Swan goose</name>
    <dbReference type="NCBI Taxonomy" id="8845"/>
    <lineage>
        <taxon>Eukaryota</taxon>
        <taxon>Metazoa</taxon>
        <taxon>Chordata</taxon>
        <taxon>Craniata</taxon>
        <taxon>Vertebrata</taxon>
        <taxon>Euteleostomi</taxon>
        <taxon>Archelosauria</taxon>
        <taxon>Archosauria</taxon>
        <taxon>Dinosauria</taxon>
        <taxon>Saurischia</taxon>
        <taxon>Theropoda</taxon>
        <taxon>Coelurosauria</taxon>
        <taxon>Aves</taxon>
        <taxon>Neognathae</taxon>
        <taxon>Galloanserae</taxon>
        <taxon>Anseriformes</taxon>
        <taxon>Anatidae</taxon>
        <taxon>Anserinae</taxon>
        <taxon>Anser</taxon>
    </lineage>
</organism>
<feature type="repeat" description="WD" evidence="5">
    <location>
        <begin position="359"/>
        <end position="400"/>
    </location>
</feature>
<feature type="repeat" description="WD" evidence="5">
    <location>
        <begin position="261"/>
        <end position="306"/>
    </location>
</feature>
<dbReference type="Pfam" id="PF25313">
    <property type="entry name" value="BRWD_AD"/>
    <property type="match status" value="1"/>
</dbReference>
<dbReference type="InterPro" id="IPR036322">
    <property type="entry name" value="WD40_repeat_dom_sf"/>
</dbReference>
<evidence type="ECO:0000256" key="1">
    <source>
        <dbReference type="ARBA" id="ARBA00022574"/>
    </source>
</evidence>
<reference evidence="8" key="1">
    <citation type="submission" date="2025-08" db="UniProtKB">
        <authorList>
            <consortium name="Ensembl"/>
        </authorList>
    </citation>
    <scope>IDENTIFICATION</scope>
</reference>
<feature type="region of interest" description="Disordered" evidence="6">
    <location>
        <begin position="1287"/>
        <end position="1326"/>
    </location>
</feature>
<dbReference type="PANTHER" id="PTHR16266:SF26">
    <property type="entry name" value="BROMODOMAIN AND WD REPEAT-CONTAINING PROTEIN 1"/>
    <property type="match status" value="1"/>
</dbReference>
<feature type="domain" description="Bromo" evidence="7">
    <location>
        <begin position="1176"/>
        <end position="1246"/>
    </location>
</feature>
<feature type="compositionally biased region" description="Basic residues" evidence="6">
    <location>
        <begin position="838"/>
        <end position="852"/>
    </location>
</feature>
<dbReference type="PROSITE" id="PS00678">
    <property type="entry name" value="WD_REPEATS_1"/>
    <property type="match status" value="2"/>
</dbReference>
<dbReference type="InterPro" id="IPR015943">
    <property type="entry name" value="WD40/YVTN_repeat-like_dom_sf"/>
</dbReference>
<dbReference type="Gene3D" id="2.130.10.10">
    <property type="entry name" value="YVTN repeat-like/Quinoprotein amine dehydrogenase"/>
    <property type="match status" value="2"/>
</dbReference>
<dbReference type="CDD" id="cd00200">
    <property type="entry name" value="WD40"/>
    <property type="match status" value="1"/>
</dbReference>
<feature type="region of interest" description="Disordered" evidence="6">
    <location>
        <begin position="824"/>
        <end position="868"/>
    </location>
</feature>
<evidence type="ECO:0000313" key="8">
    <source>
        <dbReference type="Ensembl" id="ENSACDP00005008744.1"/>
    </source>
</evidence>
<dbReference type="SMART" id="SM00320">
    <property type="entry name" value="WD40"/>
    <property type="match status" value="8"/>
</dbReference>
<dbReference type="GO" id="GO:0007010">
    <property type="term" value="P:cytoskeleton organization"/>
    <property type="evidence" value="ECO:0007669"/>
    <property type="project" value="TreeGrafter"/>
</dbReference>
<dbReference type="GO" id="GO:0008360">
    <property type="term" value="P:regulation of cell shape"/>
    <property type="evidence" value="ECO:0007669"/>
    <property type="project" value="TreeGrafter"/>
</dbReference>
<dbReference type="GO" id="GO:0006357">
    <property type="term" value="P:regulation of transcription by RNA polymerase II"/>
    <property type="evidence" value="ECO:0007669"/>
    <property type="project" value="TreeGrafter"/>
</dbReference>
<dbReference type="FunFam" id="2.130.10.10:FF:000071">
    <property type="entry name" value="Bromodomain and WD repeat domain containing 1"/>
    <property type="match status" value="1"/>
</dbReference>
<protein>
    <submittedName>
        <fullName evidence="8">Bromodomain and WD repeat domain containing 1</fullName>
    </submittedName>
</protein>
<dbReference type="InterPro" id="IPR052060">
    <property type="entry name" value="Bromo_WD_repeat"/>
</dbReference>
<dbReference type="Ensembl" id="ENSACDT00005010479.1">
    <property type="protein sequence ID" value="ENSACDP00005008744.1"/>
    <property type="gene ID" value="ENSACDG00005006143.1"/>
</dbReference>
<keyword evidence="9" id="KW-1185">Reference proteome</keyword>
<name>A0A8B9DM32_ANSCY</name>
<dbReference type="PROSITE" id="PS50014">
    <property type="entry name" value="BROMODOMAIN_2"/>
    <property type="match status" value="2"/>
</dbReference>
<dbReference type="Gene3D" id="1.20.920.10">
    <property type="entry name" value="Bromodomain-like"/>
    <property type="match status" value="2"/>
</dbReference>
<dbReference type="InterPro" id="IPR001487">
    <property type="entry name" value="Bromodomain"/>
</dbReference>
<dbReference type="InterPro" id="IPR036427">
    <property type="entry name" value="Bromodomain-like_sf"/>
</dbReference>
<dbReference type="InterPro" id="IPR057452">
    <property type="entry name" value="BRWD/PHIP_N"/>
</dbReference>
<feature type="repeat" description="WD" evidence="5">
    <location>
        <begin position="177"/>
        <end position="218"/>
    </location>
</feature>
<dbReference type="CDD" id="cd05496">
    <property type="entry name" value="Bromo_WDR9_II"/>
    <property type="match status" value="1"/>
</dbReference>
<feature type="domain" description="Bromo" evidence="7">
    <location>
        <begin position="1109"/>
        <end position="1177"/>
    </location>
</feature>
<sequence length="1387" mass="158375">PSRSPPPRRPALPSQLYFLIARFLTTGPCRRALEVRLEQHQLLPKRLDWEGNEHYRSYEELVLSNKHVAPDHLLQICKRIGPILDKEIPPSISRVNSLLGAGRQSLLRTAKDCRNTVWKGSAFAALHRGRPPEVPVNYGTPPNLVEVYRAKQLTGYAKFSTSFPGSMYQHVKMHRRILGHLSAVYCVAFDRTGHRIFTGSDDCLVKIWSTHNGRLFATLRGHSAEISDMAVNYENTMIAAGSCDKMIRVWCLRTCAPVAVLHGHTGSITSLQFSPMVKGSMRYMVSTGADGTVCFWQWDTDSMKFNNRPVKFTEKPRPGVQMLCSSFSVGGMFLATGSTDHVIRMYFFGSETPEKIAELESHADKVDSIQFSNSGDRFISGSRDGTARIWRFEQAEWRSILLDMSDRLPGDTCSEEDKFMKPKVTMIAWNQNDNYVVTAVNNHLLKVWNSSTGQLLHDLVGHADEVFVLETHPFDSRIMLSAGHDGNIFIWDITKGTKTKHYFNMIEGQGHGAVFDCKFSPDGQHFACTDSHGHLLIFGFGCSRPYEKIPDQMFFHTDYRPLIRDSNNYVLDEQTQQAPHLMPPPFLVDVDGNPHPTRYQRLVPGRENCADEHLIPQLGYVATSDGEVVEQVIGQQTVDQDEQGMEPSILDGMIRQLQLQQDQRIGADQEAASGGPQNEGTPRRVFRRPSLDIQSPPNIGLRRSGQVEGVRQMHQNAPRSQMATERDLQAWRRRVVVPEIPPSLLRSQEEYRTAKGEEERDLYAAEKKRKSFHVDNSILRLYSSLILSTVVSDSSSRYSDWIADAGINLQPPVRTSRRKAIRYCSTSEDEVSAEKSSPPKRRRRKRRKKPRPKKQEGANAPSEPVNSELSYDWHPPVWITDTALRRSPFVPQMGDEVIYFRQGHEAYIEAVRRNNIYELNPHKEPWRKVVLRDQELVKIVGIRYEVGPPTLCCLKLAFIDHATGKHTDKSFSIKYHDMPDVIDFLILRQFYDEARQRNWQASDRFRSIIDDAWWFGTVLGQEPYQPQYPDSHFQCYSVKWDNGEVEKLSPWDMEPISENVDQPEELGASVSVTFEEMEKLLYKPQEGEWGMRSRDEACERIISGIDQLLTLDISAAFAGPVDLCTYPKYCTVIAYPTDLNTIRTRLGRGKKGKGIKNGYDENCWKKQCMELVNLIFQCEDSEPFRQPVDLDQYPDYRHIIDTPMDFGTVKETLEAGNYDTPMELCKDIRLIFSNAKSYTPNKKSKIYSMTLRLSALFEEKIRRIVSDFKNGQKQNEKLRRNQRYTRRLQNQSSMQQPTKIRNVKQKPLKSQAKIESEQEDAFSQPTSSRAACVASHKTNASNYNHSSSGESSDSVCLASFERNGKARSTTLTNCSALILIDNFLFFF</sequence>
<keyword evidence="3 4" id="KW-0103">Bromodomain</keyword>
<accession>A0A8B9DM32</accession>
<evidence type="ECO:0000256" key="5">
    <source>
        <dbReference type="PROSITE-ProRule" id="PRU00221"/>
    </source>
</evidence>
<dbReference type="InterPro" id="IPR057451">
    <property type="entry name" value="BRWD/PHIP_AD"/>
</dbReference>
<reference evidence="8" key="2">
    <citation type="submission" date="2025-09" db="UniProtKB">
        <authorList>
            <consortium name="Ensembl"/>
        </authorList>
    </citation>
    <scope>IDENTIFICATION</scope>
</reference>
<evidence type="ECO:0000256" key="2">
    <source>
        <dbReference type="ARBA" id="ARBA00022737"/>
    </source>
</evidence>
<evidence type="ECO:0000313" key="9">
    <source>
        <dbReference type="Proteomes" id="UP000694521"/>
    </source>
</evidence>
<feature type="repeat" description="WD" evidence="5">
    <location>
        <begin position="424"/>
        <end position="458"/>
    </location>
</feature>
<dbReference type="Pfam" id="PF25437">
    <property type="entry name" value="BRWD1_N"/>
    <property type="match status" value="1"/>
</dbReference>
<dbReference type="PANTHER" id="PTHR16266">
    <property type="entry name" value="WD REPEAT DOMAIN 9"/>
    <property type="match status" value="1"/>
</dbReference>
<dbReference type="Pfam" id="PF00400">
    <property type="entry name" value="WD40"/>
    <property type="match status" value="6"/>
</dbReference>